<dbReference type="AlphaFoldDB" id="A0A7J7NSZ5"/>
<dbReference type="GO" id="GO:0043161">
    <property type="term" value="P:proteasome-mediated ubiquitin-dependent protein catabolic process"/>
    <property type="evidence" value="ECO:0007669"/>
    <property type="project" value="TreeGrafter"/>
</dbReference>
<dbReference type="InterPro" id="IPR015915">
    <property type="entry name" value="Kelch-typ_b-propeller"/>
</dbReference>
<reference evidence="2 3" key="1">
    <citation type="journal article" date="2020" name="IScience">
        <title>Genome Sequencing of the Endangered Kingdonia uniflora (Circaeasteraceae, Ranunculales) Reveals Potential Mechanisms of Evolutionary Specialization.</title>
        <authorList>
            <person name="Sun Y."/>
            <person name="Deng T."/>
            <person name="Zhang A."/>
            <person name="Moore M.J."/>
            <person name="Landis J.B."/>
            <person name="Lin N."/>
            <person name="Zhang H."/>
            <person name="Zhang X."/>
            <person name="Huang J."/>
            <person name="Zhang X."/>
            <person name="Sun H."/>
            <person name="Wang H."/>
        </authorList>
    </citation>
    <scope>NUCLEOTIDE SEQUENCE [LARGE SCALE GENOMIC DNA]</scope>
    <source>
        <strain evidence="2">TB1705</strain>
        <tissue evidence="2">Leaf</tissue>
    </source>
</reference>
<gene>
    <name evidence="2" type="ORF">GIB67_025791</name>
</gene>
<dbReference type="Proteomes" id="UP000541444">
    <property type="component" value="Unassembled WGS sequence"/>
</dbReference>
<organism evidence="2 3">
    <name type="scientific">Kingdonia uniflora</name>
    <dbReference type="NCBI Taxonomy" id="39325"/>
    <lineage>
        <taxon>Eukaryota</taxon>
        <taxon>Viridiplantae</taxon>
        <taxon>Streptophyta</taxon>
        <taxon>Embryophyta</taxon>
        <taxon>Tracheophyta</taxon>
        <taxon>Spermatophyta</taxon>
        <taxon>Magnoliopsida</taxon>
        <taxon>Ranunculales</taxon>
        <taxon>Circaeasteraceae</taxon>
        <taxon>Kingdonia</taxon>
    </lineage>
</organism>
<proteinExistence type="predicted"/>
<evidence type="ECO:0000259" key="1">
    <source>
        <dbReference type="Pfam" id="PF00646"/>
    </source>
</evidence>
<accession>A0A7J7NSZ5</accession>
<evidence type="ECO:0000313" key="2">
    <source>
        <dbReference type="EMBL" id="KAF6170102.1"/>
    </source>
</evidence>
<name>A0A7J7NSZ5_9MAGN</name>
<dbReference type="InterPro" id="IPR050354">
    <property type="entry name" value="F-box/kelch-repeat_ARATH"/>
</dbReference>
<dbReference type="GO" id="GO:0005829">
    <property type="term" value="C:cytosol"/>
    <property type="evidence" value="ECO:0007669"/>
    <property type="project" value="TreeGrafter"/>
</dbReference>
<comment type="caution">
    <text evidence="2">The sequence shown here is derived from an EMBL/GenBank/DDBJ whole genome shotgun (WGS) entry which is preliminary data.</text>
</comment>
<dbReference type="OrthoDB" id="1854110at2759"/>
<feature type="domain" description="F-box" evidence="1">
    <location>
        <begin position="21"/>
        <end position="52"/>
    </location>
</feature>
<dbReference type="EMBL" id="JACGCM010000604">
    <property type="protein sequence ID" value="KAF6170102.1"/>
    <property type="molecule type" value="Genomic_DNA"/>
</dbReference>
<sequence length="376" mass="41975">MGKGGRMGEQELLLEAPLHGDILGEILTRVPLIQLLPASRVSKSWRQSVASTLLHPSRVKPWLIVHVQSRRNPLVTITRAYDPGSNIWIEITGVGSPLSSSLRSSHSNFLYTLSPSKFTFSFDALHDKWYETVGPRVWRSDPIVSMIGSNVIVAGGVCDFEDDPLAVEIYDINSGHWEMCESMPDMFKESSSSTWLSVAVADAKMFLMEKCSGRICSFDPKTKIWKQPTTVRPDPSIFLFLMGSLSRDRLILTGFIGEPESVQGLKIYEVNCDPLDCKEIGEMPSWMLKKLQNDDSQLCLINITASENIVYVYNPADLREIVYCDFANGESKWGSVTGSGIDGSNWMNRSTFTCSKMSITDLQKSFGSGDRKFTVK</sequence>
<dbReference type="InterPro" id="IPR001810">
    <property type="entry name" value="F-box_dom"/>
</dbReference>
<dbReference type="SUPFAM" id="SSF117281">
    <property type="entry name" value="Kelch motif"/>
    <property type="match status" value="1"/>
</dbReference>
<keyword evidence="3" id="KW-1185">Reference proteome</keyword>
<dbReference type="SUPFAM" id="SSF81383">
    <property type="entry name" value="F-box domain"/>
    <property type="match status" value="1"/>
</dbReference>
<dbReference type="PANTHER" id="PTHR24414:SF44">
    <property type="entry name" value="F-BOX DOMAIN-CONTAINING PROTEIN"/>
    <property type="match status" value="1"/>
</dbReference>
<dbReference type="Gene3D" id="2.120.10.80">
    <property type="entry name" value="Kelch-type beta propeller"/>
    <property type="match status" value="1"/>
</dbReference>
<dbReference type="Pfam" id="PF00646">
    <property type="entry name" value="F-box"/>
    <property type="match status" value="1"/>
</dbReference>
<protein>
    <recommendedName>
        <fullName evidence="1">F-box domain-containing protein</fullName>
    </recommendedName>
</protein>
<dbReference type="GO" id="GO:0005634">
    <property type="term" value="C:nucleus"/>
    <property type="evidence" value="ECO:0007669"/>
    <property type="project" value="TreeGrafter"/>
</dbReference>
<dbReference type="PANTHER" id="PTHR24414">
    <property type="entry name" value="F-BOX/KELCH-REPEAT PROTEIN SKIP4"/>
    <property type="match status" value="1"/>
</dbReference>
<evidence type="ECO:0000313" key="3">
    <source>
        <dbReference type="Proteomes" id="UP000541444"/>
    </source>
</evidence>
<dbReference type="InterPro" id="IPR036047">
    <property type="entry name" value="F-box-like_dom_sf"/>
</dbReference>